<dbReference type="Proteomes" id="UP000774570">
    <property type="component" value="Unassembled WGS sequence"/>
</dbReference>
<dbReference type="EMBL" id="JAIBOA010000005">
    <property type="protein sequence ID" value="MBW8482793.1"/>
    <property type="molecule type" value="Genomic_DNA"/>
</dbReference>
<organism evidence="1 2">
    <name type="scientific">Actinomadura parmotrematis</name>
    <dbReference type="NCBI Taxonomy" id="2864039"/>
    <lineage>
        <taxon>Bacteria</taxon>
        <taxon>Bacillati</taxon>
        <taxon>Actinomycetota</taxon>
        <taxon>Actinomycetes</taxon>
        <taxon>Streptosporangiales</taxon>
        <taxon>Thermomonosporaceae</taxon>
        <taxon>Actinomadura</taxon>
    </lineage>
</organism>
<evidence type="ECO:0000313" key="2">
    <source>
        <dbReference type="Proteomes" id="UP000774570"/>
    </source>
</evidence>
<reference evidence="1 2" key="1">
    <citation type="submission" date="2021-07" db="EMBL/GenBank/DDBJ databases">
        <title>Actinomadura sp. PM05-2 isolated from lichen.</title>
        <authorList>
            <person name="Somphong A."/>
            <person name="Phongsopitanun W."/>
            <person name="Tanasupawat S."/>
            <person name="Peongsungnone V."/>
        </authorList>
    </citation>
    <scope>NUCLEOTIDE SEQUENCE [LARGE SCALE GENOMIC DNA]</scope>
    <source>
        <strain evidence="1 2">PM05-2</strain>
    </source>
</reference>
<gene>
    <name evidence="1" type="ORF">K1Y72_10470</name>
</gene>
<sequence length="142" mass="15378">MPLGRRVSKDVAAPYEADRELAKDYRELLAAAGRAEGELRAAQEAGRPAAELHELSVAFDGALGEALAAAEAAERVEIGPKGYRTAGQDAKARRAAEIGRRKGLARPGVRPWSAEIDRLRTAREELRFSYRTRPTVADAPTV</sequence>
<keyword evidence="2" id="KW-1185">Reference proteome</keyword>
<comment type="caution">
    <text evidence="1">The sequence shown here is derived from an EMBL/GenBank/DDBJ whole genome shotgun (WGS) entry which is preliminary data.</text>
</comment>
<protein>
    <submittedName>
        <fullName evidence="1">Plectin</fullName>
    </submittedName>
</protein>
<name>A0ABS7FQW0_9ACTN</name>
<evidence type="ECO:0000313" key="1">
    <source>
        <dbReference type="EMBL" id="MBW8482793.1"/>
    </source>
</evidence>
<accession>A0ABS7FQW0</accession>
<dbReference type="RefSeq" id="WP_220165560.1">
    <property type="nucleotide sequence ID" value="NZ_JAIBOA010000005.1"/>
</dbReference>
<proteinExistence type="predicted"/>